<dbReference type="EMBL" id="HACG01027190">
    <property type="protein sequence ID" value="CEK74055.1"/>
    <property type="molecule type" value="Transcribed_RNA"/>
</dbReference>
<dbReference type="GO" id="GO:0016787">
    <property type="term" value="F:hydrolase activity"/>
    <property type="evidence" value="ECO:0007669"/>
    <property type="project" value="InterPro"/>
</dbReference>
<protein>
    <recommendedName>
        <fullName evidence="1">Heparan sulphate-N-deacetylase deacetylase domain-containing protein</fullName>
    </recommendedName>
</protein>
<name>A0A0B7A283_9EUPU</name>
<evidence type="ECO:0000259" key="1">
    <source>
        <dbReference type="Pfam" id="PF12062"/>
    </source>
</evidence>
<dbReference type="GO" id="GO:0015016">
    <property type="term" value="F:heparan sulfate N-sulfotransferase activity"/>
    <property type="evidence" value="ECO:0007669"/>
    <property type="project" value="InterPro"/>
</dbReference>
<feature type="non-terminal residue" evidence="2">
    <location>
        <position position="89"/>
    </location>
</feature>
<dbReference type="InterPro" id="IPR021930">
    <property type="entry name" value="Heparan_SO4_deacetylase_dom"/>
</dbReference>
<accession>A0A0B7A283</accession>
<proteinExistence type="predicted"/>
<gene>
    <name evidence="2" type="primary">ORF89464</name>
</gene>
<feature type="domain" description="Heparan sulphate-N-deacetylase deacetylase" evidence="1">
    <location>
        <begin position="1"/>
        <end position="87"/>
    </location>
</feature>
<feature type="non-terminal residue" evidence="2">
    <location>
        <position position="1"/>
    </location>
</feature>
<evidence type="ECO:0000313" key="2">
    <source>
        <dbReference type="EMBL" id="CEK74055.1"/>
    </source>
</evidence>
<dbReference type="Pfam" id="PF12062">
    <property type="entry name" value="HSNSD-CE"/>
    <property type="match status" value="1"/>
</dbReference>
<reference evidence="2" key="1">
    <citation type="submission" date="2014-12" db="EMBL/GenBank/DDBJ databases">
        <title>Insight into the proteome of Arion vulgaris.</title>
        <authorList>
            <person name="Aradska J."/>
            <person name="Bulat T."/>
            <person name="Smidak R."/>
            <person name="Sarate P."/>
            <person name="Gangsoo J."/>
            <person name="Sialana F."/>
            <person name="Bilban M."/>
            <person name="Lubec G."/>
        </authorList>
    </citation>
    <scope>NUCLEOTIDE SEQUENCE</scope>
    <source>
        <tissue evidence="2">Skin</tissue>
    </source>
</reference>
<organism evidence="2">
    <name type="scientific">Arion vulgaris</name>
    <dbReference type="NCBI Taxonomy" id="1028688"/>
    <lineage>
        <taxon>Eukaryota</taxon>
        <taxon>Metazoa</taxon>
        <taxon>Spiralia</taxon>
        <taxon>Lophotrochozoa</taxon>
        <taxon>Mollusca</taxon>
        <taxon>Gastropoda</taxon>
        <taxon>Heterobranchia</taxon>
        <taxon>Euthyneura</taxon>
        <taxon>Panpulmonata</taxon>
        <taxon>Eupulmonata</taxon>
        <taxon>Stylommatophora</taxon>
        <taxon>Helicina</taxon>
        <taxon>Arionoidea</taxon>
        <taxon>Arionidae</taxon>
        <taxon>Arion</taxon>
    </lineage>
</organism>
<dbReference type="AlphaFoldDB" id="A0A0B7A283"/>
<sequence>TYKLGFSGGYYLKGSVEEQNGDRKVIEKAQHFDWFNHMYKHDATHNLSRSQLKILLDDNDQFAKNMSLPQVYDYMVTPFHSGTYPVYDV</sequence>